<accession>A0A1U7CSD7</accession>
<evidence type="ECO:0000256" key="1">
    <source>
        <dbReference type="SAM" id="Phobius"/>
    </source>
</evidence>
<dbReference type="KEGG" id="pbor:BSF38_03338"/>
<protein>
    <submittedName>
        <fullName evidence="2">Uncharacterized protein</fullName>
    </submittedName>
</protein>
<dbReference type="AlphaFoldDB" id="A0A1U7CSD7"/>
<feature type="transmembrane region" description="Helical" evidence="1">
    <location>
        <begin position="7"/>
        <end position="31"/>
    </location>
</feature>
<organism evidence="2 3">
    <name type="scientific">Paludisphaera borealis</name>
    <dbReference type="NCBI Taxonomy" id="1387353"/>
    <lineage>
        <taxon>Bacteria</taxon>
        <taxon>Pseudomonadati</taxon>
        <taxon>Planctomycetota</taxon>
        <taxon>Planctomycetia</taxon>
        <taxon>Isosphaerales</taxon>
        <taxon>Isosphaeraceae</taxon>
        <taxon>Paludisphaera</taxon>
    </lineage>
</organism>
<reference evidence="3" key="1">
    <citation type="submission" date="2016-12" db="EMBL/GenBank/DDBJ databases">
        <title>Comparative genomics of four Isosphaeraceae planctomycetes: a common pool of plasmids and glycoside hydrolase genes.</title>
        <authorList>
            <person name="Ivanova A."/>
        </authorList>
    </citation>
    <scope>NUCLEOTIDE SEQUENCE [LARGE SCALE GENOMIC DNA]</scope>
    <source>
        <strain evidence="3">PX4</strain>
    </source>
</reference>
<feature type="transmembrane region" description="Helical" evidence="1">
    <location>
        <begin position="43"/>
        <end position="63"/>
    </location>
</feature>
<name>A0A1U7CSD7_9BACT</name>
<dbReference type="RefSeq" id="WP_076347450.1">
    <property type="nucleotide sequence ID" value="NZ_CP019082.1"/>
</dbReference>
<keyword evidence="1" id="KW-1133">Transmembrane helix</keyword>
<gene>
    <name evidence="2" type="ORF">BSF38_03338</name>
</gene>
<keyword evidence="3" id="KW-1185">Reference proteome</keyword>
<dbReference type="EMBL" id="CP019082">
    <property type="protein sequence ID" value="APW61809.1"/>
    <property type="molecule type" value="Genomic_DNA"/>
</dbReference>
<keyword evidence="1" id="KW-0472">Membrane</keyword>
<dbReference type="Proteomes" id="UP000186309">
    <property type="component" value="Chromosome"/>
</dbReference>
<keyword evidence="1" id="KW-0812">Transmembrane</keyword>
<sequence length="70" mass="7469">MEWVFKIAGILSSTCGVVLMLLWFLLISITWPDGQRLSAGDSSIIGMPGFGILLILAGLYLACSKPKPTG</sequence>
<evidence type="ECO:0000313" key="2">
    <source>
        <dbReference type="EMBL" id="APW61809.1"/>
    </source>
</evidence>
<evidence type="ECO:0000313" key="3">
    <source>
        <dbReference type="Proteomes" id="UP000186309"/>
    </source>
</evidence>
<proteinExistence type="predicted"/>
<dbReference type="STRING" id="1387353.BSF38_03338"/>